<dbReference type="Proteomes" id="UP000267469">
    <property type="component" value="Unassembled WGS sequence"/>
</dbReference>
<organism evidence="5 6">
    <name type="scientific">Sinomicrobium pectinilyticum</name>
    <dbReference type="NCBI Taxonomy" id="1084421"/>
    <lineage>
        <taxon>Bacteria</taxon>
        <taxon>Pseudomonadati</taxon>
        <taxon>Bacteroidota</taxon>
        <taxon>Flavobacteriia</taxon>
        <taxon>Flavobacteriales</taxon>
        <taxon>Flavobacteriaceae</taxon>
        <taxon>Sinomicrobium</taxon>
    </lineage>
</organism>
<dbReference type="GO" id="GO:0003677">
    <property type="term" value="F:DNA binding"/>
    <property type="evidence" value="ECO:0007669"/>
    <property type="project" value="UniProtKB-KW"/>
</dbReference>
<dbReference type="RefSeq" id="WP_123214094.1">
    <property type="nucleotide sequence ID" value="NZ_RJTM01000002.1"/>
</dbReference>
<dbReference type="OrthoDB" id="667970at2"/>
<feature type="domain" description="Type I restriction modification DNA specificity" evidence="4">
    <location>
        <begin position="234"/>
        <end position="395"/>
    </location>
</feature>
<keyword evidence="6" id="KW-1185">Reference proteome</keyword>
<keyword evidence="5" id="KW-0378">Hydrolase</keyword>
<protein>
    <submittedName>
        <fullName evidence="5">Restriction endonuclease subunit S</fullName>
    </submittedName>
</protein>
<comment type="caution">
    <text evidence="5">The sequence shown here is derived from an EMBL/GenBank/DDBJ whole genome shotgun (WGS) entry which is preliminary data.</text>
</comment>
<dbReference type="PANTHER" id="PTHR30408:SF12">
    <property type="entry name" value="TYPE I RESTRICTION ENZYME MJAVIII SPECIFICITY SUBUNIT"/>
    <property type="match status" value="1"/>
</dbReference>
<dbReference type="Pfam" id="PF01420">
    <property type="entry name" value="Methylase_S"/>
    <property type="match status" value="2"/>
</dbReference>
<evidence type="ECO:0000256" key="1">
    <source>
        <dbReference type="ARBA" id="ARBA00010923"/>
    </source>
</evidence>
<dbReference type="AlphaFoldDB" id="A0A3N0F5C4"/>
<dbReference type="GO" id="GO:0004519">
    <property type="term" value="F:endonuclease activity"/>
    <property type="evidence" value="ECO:0007669"/>
    <property type="project" value="UniProtKB-KW"/>
</dbReference>
<keyword evidence="5" id="KW-0255">Endonuclease</keyword>
<accession>A0A3N0F5C4</accession>
<dbReference type="GO" id="GO:0009307">
    <property type="term" value="P:DNA restriction-modification system"/>
    <property type="evidence" value="ECO:0007669"/>
    <property type="project" value="UniProtKB-KW"/>
</dbReference>
<keyword evidence="5" id="KW-0540">Nuclease</keyword>
<dbReference type="Gene3D" id="3.90.220.20">
    <property type="entry name" value="DNA methylase specificity domains"/>
    <property type="match status" value="2"/>
</dbReference>
<evidence type="ECO:0000259" key="4">
    <source>
        <dbReference type="Pfam" id="PF01420"/>
    </source>
</evidence>
<reference evidence="5 6" key="1">
    <citation type="submission" date="2018-10" db="EMBL/GenBank/DDBJ databases">
        <title>Sinomicrobium pectinilyticum sp. nov., a pectinase-producing bacterium isolated from alkaline and saline soil, and emended description of the genus Sinomicrobium.</title>
        <authorList>
            <person name="Cheng B."/>
            <person name="Li C."/>
            <person name="Lai Q."/>
            <person name="Du M."/>
            <person name="Shao Z."/>
            <person name="Xu P."/>
            <person name="Yang C."/>
        </authorList>
    </citation>
    <scope>NUCLEOTIDE SEQUENCE [LARGE SCALE GENOMIC DNA]</scope>
    <source>
        <strain evidence="5 6">5DNS001</strain>
    </source>
</reference>
<evidence type="ECO:0000313" key="6">
    <source>
        <dbReference type="Proteomes" id="UP000267469"/>
    </source>
</evidence>
<sequence>MRFPDYKDDWCKEKLGRLMDFKVTNSFSRNDLNYDNGAVKNIHYGDIHTKFQTLLDITREEVPYVNKNISLDRISDDYYCKEGDLVFADASEDLIDVGKSIEILNLNNEKLLSGLHTLLARPKQGLFFKGFNGYLFKSKNVRLQIQKEAQGTKVLSISARRISNIKLSFPSEKEQEKITSFLSRLDQRIQTQSKIIENFESLMIGLRQKIFLQKIRFKSNNGNKFPEWTKIQLGKLITKTGNKNKKNIQYPIYSINNKEGFLPQNEQFEGMNSNDRGYDISLYKLIKKNTFAYNPARINVGSIGYSRDLEDVIVSSLYVCFKTKEELQDEYLYQYLETFPFKKDVLRYSEGGVRQYLFFENFSKIKIPLPCIDEQIRIANFLSSIDEKIEKEKYILEQYQQQKKYLLQNLFI</sequence>
<evidence type="ECO:0000256" key="2">
    <source>
        <dbReference type="ARBA" id="ARBA00022747"/>
    </source>
</evidence>
<evidence type="ECO:0000313" key="5">
    <source>
        <dbReference type="EMBL" id="RNL95182.1"/>
    </source>
</evidence>
<gene>
    <name evidence="5" type="ORF">ED312_00860</name>
</gene>
<dbReference type="EMBL" id="RJTM01000002">
    <property type="protein sequence ID" value="RNL95182.1"/>
    <property type="molecule type" value="Genomic_DNA"/>
</dbReference>
<evidence type="ECO:0000256" key="3">
    <source>
        <dbReference type="ARBA" id="ARBA00023125"/>
    </source>
</evidence>
<feature type="domain" description="Type I restriction modification DNA specificity" evidence="4">
    <location>
        <begin position="10"/>
        <end position="197"/>
    </location>
</feature>
<dbReference type="InterPro" id="IPR052021">
    <property type="entry name" value="Type-I_RS_S_subunit"/>
</dbReference>
<dbReference type="SUPFAM" id="SSF116734">
    <property type="entry name" value="DNA methylase specificity domain"/>
    <property type="match status" value="2"/>
</dbReference>
<keyword evidence="2" id="KW-0680">Restriction system</keyword>
<dbReference type="InterPro" id="IPR000055">
    <property type="entry name" value="Restrct_endonuc_typeI_TRD"/>
</dbReference>
<keyword evidence="3" id="KW-0238">DNA-binding</keyword>
<name>A0A3N0F5C4_SINP1</name>
<proteinExistence type="inferred from homology"/>
<comment type="similarity">
    <text evidence="1">Belongs to the type-I restriction system S methylase family.</text>
</comment>
<dbReference type="PANTHER" id="PTHR30408">
    <property type="entry name" value="TYPE-1 RESTRICTION ENZYME ECOKI SPECIFICITY PROTEIN"/>
    <property type="match status" value="1"/>
</dbReference>
<dbReference type="InterPro" id="IPR044946">
    <property type="entry name" value="Restrct_endonuc_typeI_TRD_sf"/>
</dbReference>